<dbReference type="HAMAP" id="MF_00265">
    <property type="entry name" value="VapC_Nob1"/>
    <property type="match status" value="1"/>
</dbReference>
<sequence length="129" mass="14541">MIYLDSGVLIYSTELDGDVGNAVRQRLAESSDQQFCISPLVVMECLVKPMRDHDYRLQDHYHRLFGQLERLPLEQDVFVRAAQLRADSGVGMQDAIHVAAAQRHDCGGLWTTDARLAKQYPGFAHNVLV</sequence>
<dbReference type="AlphaFoldDB" id="A0A6J7GW79"/>
<dbReference type="InterPro" id="IPR029060">
    <property type="entry name" value="PIN-like_dom_sf"/>
</dbReference>
<dbReference type="GO" id="GO:0046872">
    <property type="term" value="F:metal ion binding"/>
    <property type="evidence" value="ECO:0007669"/>
    <property type="project" value="UniProtKB-KW"/>
</dbReference>
<accession>A0A6J7GW79</accession>
<keyword evidence="4" id="KW-0378">Hydrolase</keyword>
<name>A0A6J7GW79_9ZZZZ</name>
<dbReference type="GO" id="GO:0016787">
    <property type="term" value="F:hydrolase activity"/>
    <property type="evidence" value="ECO:0007669"/>
    <property type="project" value="UniProtKB-KW"/>
</dbReference>
<feature type="domain" description="PIN" evidence="5">
    <location>
        <begin position="2"/>
        <end position="118"/>
    </location>
</feature>
<evidence type="ECO:0000256" key="1">
    <source>
        <dbReference type="ARBA" id="ARBA00022649"/>
    </source>
</evidence>
<evidence type="ECO:0000256" key="3">
    <source>
        <dbReference type="ARBA" id="ARBA00022723"/>
    </source>
</evidence>
<keyword evidence="1" id="KW-1277">Toxin-antitoxin system</keyword>
<protein>
    <submittedName>
        <fullName evidence="6">Unannotated protein</fullName>
    </submittedName>
</protein>
<dbReference type="GO" id="GO:0004540">
    <property type="term" value="F:RNA nuclease activity"/>
    <property type="evidence" value="ECO:0007669"/>
    <property type="project" value="InterPro"/>
</dbReference>
<evidence type="ECO:0000256" key="4">
    <source>
        <dbReference type="ARBA" id="ARBA00022801"/>
    </source>
</evidence>
<keyword evidence="3" id="KW-0479">Metal-binding</keyword>
<organism evidence="6">
    <name type="scientific">freshwater metagenome</name>
    <dbReference type="NCBI Taxonomy" id="449393"/>
    <lineage>
        <taxon>unclassified sequences</taxon>
        <taxon>metagenomes</taxon>
        <taxon>ecological metagenomes</taxon>
    </lineage>
</organism>
<evidence type="ECO:0000256" key="2">
    <source>
        <dbReference type="ARBA" id="ARBA00022722"/>
    </source>
</evidence>
<gene>
    <name evidence="6" type="ORF">UFOPK3516_01363</name>
</gene>
<evidence type="ECO:0000313" key="6">
    <source>
        <dbReference type="EMBL" id="CAB4908885.1"/>
    </source>
</evidence>
<keyword evidence="2" id="KW-0540">Nuclease</keyword>
<dbReference type="Pfam" id="PF01850">
    <property type="entry name" value="PIN"/>
    <property type="match status" value="1"/>
</dbReference>
<dbReference type="InterPro" id="IPR022907">
    <property type="entry name" value="VapC_family"/>
</dbReference>
<dbReference type="SUPFAM" id="SSF88723">
    <property type="entry name" value="PIN domain-like"/>
    <property type="match status" value="1"/>
</dbReference>
<dbReference type="InterPro" id="IPR002716">
    <property type="entry name" value="PIN_dom"/>
</dbReference>
<dbReference type="Gene3D" id="3.40.50.1010">
    <property type="entry name" value="5'-nuclease"/>
    <property type="match status" value="1"/>
</dbReference>
<reference evidence="6" key="1">
    <citation type="submission" date="2020-05" db="EMBL/GenBank/DDBJ databases">
        <authorList>
            <person name="Chiriac C."/>
            <person name="Salcher M."/>
            <person name="Ghai R."/>
            <person name="Kavagutti S V."/>
        </authorList>
    </citation>
    <scope>NUCLEOTIDE SEQUENCE</scope>
</reference>
<evidence type="ECO:0000259" key="5">
    <source>
        <dbReference type="Pfam" id="PF01850"/>
    </source>
</evidence>
<dbReference type="EMBL" id="CAFBMB010000141">
    <property type="protein sequence ID" value="CAB4908885.1"/>
    <property type="molecule type" value="Genomic_DNA"/>
</dbReference>
<dbReference type="CDD" id="cd09854">
    <property type="entry name" value="PIN_VapC-like"/>
    <property type="match status" value="1"/>
</dbReference>
<proteinExistence type="inferred from homology"/>